<dbReference type="AlphaFoldDB" id="A0A499UZV7"/>
<feature type="transmembrane region" description="Helical" evidence="1">
    <location>
        <begin position="193"/>
        <end position="219"/>
    </location>
</feature>
<keyword evidence="1" id="KW-0812">Transmembrane</keyword>
<dbReference type="EMBL" id="AP019620">
    <property type="protein sequence ID" value="BBJ42229.1"/>
    <property type="molecule type" value="Genomic_DNA"/>
</dbReference>
<feature type="transmembrane region" description="Helical" evidence="1">
    <location>
        <begin position="239"/>
        <end position="260"/>
    </location>
</feature>
<feature type="transmembrane region" description="Helical" evidence="1">
    <location>
        <begin position="291"/>
        <end position="314"/>
    </location>
</feature>
<reference evidence="2 3" key="1">
    <citation type="journal article" date="2020" name="Int. J. Syst. Evol. Microbiol.">
        <title>Reclassification of Streptomyces castelarensis and Streptomyces sporoclivatus as later heterotypic synonyms of Streptomyces antimycoticus.</title>
        <authorList>
            <person name="Komaki H."/>
            <person name="Tamura T."/>
        </authorList>
    </citation>
    <scope>NUCLEOTIDE SEQUENCE [LARGE SCALE GENOMIC DNA]</scope>
    <source>
        <strain evidence="2 3">NBRC 100767</strain>
    </source>
</reference>
<name>A0A499UZV7_9ACTN</name>
<feature type="transmembrane region" description="Helical" evidence="1">
    <location>
        <begin position="72"/>
        <end position="97"/>
    </location>
</feature>
<protein>
    <submittedName>
        <fullName evidence="2">Amino acid transporter</fullName>
    </submittedName>
</protein>
<evidence type="ECO:0000313" key="3">
    <source>
        <dbReference type="Proteomes" id="UP000463951"/>
    </source>
</evidence>
<feature type="transmembrane region" description="Helical" evidence="1">
    <location>
        <begin position="389"/>
        <end position="406"/>
    </location>
</feature>
<dbReference type="Proteomes" id="UP000463951">
    <property type="component" value="Chromosome"/>
</dbReference>
<feature type="transmembrane region" description="Helical" evidence="1">
    <location>
        <begin position="412"/>
        <end position="434"/>
    </location>
</feature>
<keyword evidence="1" id="KW-1133">Transmembrane helix</keyword>
<feature type="transmembrane region" description="Helical" evidence="1">
    <location>
        <begin position="468"/>
        <end position="488"/>
    </location>
</feature>
<proteinExistence type="predicted"/>
<evidence type="ECO:0000313" key="2">
    <source>
        <dbReference type="EMBL" id="BBJ42229.1"/>
    </source>
</evidence>
<accession>A0A499UZV7</accession>
<dbReference type="Gene3D" id="1.20.1740.10">
    <property type="entry name" value="Amino acid/polyamine transporter I"/>
    <property type="match status" value="1"/>
</dbReference>
<feature type="transmembrane region" description="Helical" evidence="1">
    <location>
        <begin position="348"/>
        <end position="368"/>
    </location>
</feature>
<organism evidence="2 3">
    <name type="scientific">Streptomyces antimycoticus</name>
    <dbReference type="NCBI Taxonomy" id="68175"/>
    <lineage>
        <taxon>Bacteria</taxon>
        <taxon>Bacillati</taxon>
        <taxon>Actinomycetota</taxon>
        <taxon>Actinomycetes</taxon>
        <taxon>Kitasatosporales</taxon>
        <taxon>Streptomycetaceae</taxon>
        <taxon>Streptomyces</taxon>
        <taxon>Streptomyces violaceusniger group</taxon>
    </lineage>
</organism>
<feature type="transmembrane region" description="Helical" evidence="1">
    <location>
        <begin position="128"/>
        <end position="149"/>
    </location>
</feature>
<gene>
    <name evidence="2" type="ORF">SSPO_049470</name>
</gene>
<feature type="transmembrane region" description="Helical" evidence="1">
    <location>
        <begin position="169"/>
        <end position="186"/>
    </location>
</feature>
<feature type="transmembrane region" description="Helical" evidence="1">
    <location>
        <begin position="441"/>
        <end position="462"/>
    </location>
</feature>
<evidence type="ECO:0000256" key="1">
    <source>
        <dbReference type="SAM" id="Phobius"/>
    </source>
</evidence>
<sequence length="657" mass="70961">MATSTDVEPRPAEAPAGGRLRAWLLRGLSDMAKQQPGPHAQAPEGHRGQRWWRVMCLTGVDYFSTLGYQPGIAALAAGLLSPIATVVLVAVTLAGALPVYRRVAKESPHGEGSIAMLERLLSFWKGKLFVLTLLGFAATDFLITITLSAADASTHLVENPHFTSTLHGHEVAITLGLVALLGAVFLKGFMEAIGVAVVLVGGYLALNAVVVIVGLWHVATASHVVTDWSQALTAEHSNPLVMVGLALVVFPKLALGLSGFETGVAVMPHVDGGPGDTEERPTGRIRDTRKLLTTAAVIMSVFLITTSFITTVLIPQDEFKAGGQANGRALAYLAHHYLGSVFGSVYDAATIGILWFAGASAMAGLLNLMPRYLPRYGMAPHWARAVRPMVLVFTLIAFLVTWLFDADVDAQGGAYATGVLVLMTSAAVAVTIAARRAGQRGWTIGFGVISVVFGYTTAVNVVERPDGVKIGACFIAGIIAVSLLSRLARAFELRVTDMDLDAMAERFVRDSATRRIRFIANEPDHRDAAEYRDKIQQIRADNDIPDDEDLIFVEVTVRDPSDFESALRVHGEVLHGRYRVLTLDGSSIPNSLAALLLHVRDVTGCRPHIYFEWTEGSPFAQFLRFFLFGQGEVAPVTREVLREAEPDRARRPHVHVG</sequence>
<keyword evidence="1" id="KW-0472">Membrane</keyword>